<evidence type="ECO:0000256" key="1">
    <source>
        <dbReference type="SAM" id="SignalP"/>
    </source>
</evidence>
<reference evidence="2 3" key="1">
    <citation type="submission" date="2014-04" db="EMBL/GenBank/DDBJ databases">
        <authorList>
            <consortium name="DOE Joint Genome Institute"/>
            <person name="Kuo A."/>
            <person name="Kohler A."/>
            <person name="Nagy L.G."/>
            <person name="Floudas D."/>
            <person name="Copeland A."/>
            <person name="Barry K.W."/>
            <person name="Cichocki N."/>
            <person name="Veneault-Fourrey C."/>
            <person name="LaButti K."/>
            <person name="Lindquist E.A."/>
            <person name="Lipzen A."/>
            <person name="Lundell T."/>
            <person name="Morin E."/>
            <person name="Murat C."/>
            <person name="Sun H."/>
            <person name="Tunlid A."/>
            <person name="Henrissat B."/>
            <person name="Grigoriev I.V."/>
            <person name="Hibbett D.S."/>
            <person name="Martin F."/>
            <person name="Nordberg H.P."/>
            <person name="Cantor M.N."/>
            <person name="Hua S.X."/>
        </authorList>
    </citation>
    <scope>NUCLEOTIDE SEQUENCE [LARGE SCALE GENOMIC DNA]</scope>
    <source>
        <strain evidence="2 3">LaAM-08-1</strain>
    </source>
</reference>
<feature type="signal peptide" evidence="1">
    <location>
        <begin position="1"/>
        <end position="22"/>
    </location>
</feature>
<dbReference type="STRING" id="1095629.A0A0C9WH56"/>
<sequence length="70" mass="7825">MAFRSVLKGFILAMAKLVPVELIPELDALVEVWIAPFGRSESSSVSGIGRQFWEADFRTRVARRAIFDVA</sequence>
<organism evidence="2 3">
    <name type="scientific">Laccaria amethystina LaAM-08-1</name>
    <dbReference type="NCBI Taxonomy" id="1095629"/>
    <lineage>
        <taxon>Eukaryota</taxon>
        <taxon>Fungi</taxon>
        <taxon>Dikarya</taxon>
        <taxon>Basidiomycota</taxon>
        <taxon>Agaricomycotina</taxon>
        <taxon>Agaricomycetes</taxon>
        <taxon>Agaricomycetidae</taxon>
        <taxon>Agaricales</taxon>
        <taxon>Agaricineae</taxon>
        <taxon>Hydnangiaceae</taxon>
        <taxon>Laccaria</taxon>
    </lineage>
</organism>
<evidence type="ECO:0000313" key="2">
    <source>
        <dbReference type="EMBL" id="KIJ90609.1"/>
    </source>
</evidence>
<dbReference type="Proteomes" id="UP000054477">
    <property type="component" value="Unassembled WGS sequence"/>
</dbReference>
<protein>
    <submittedName>
        <fullName evidence="2">Uncharacterized protein</fullName>
    </submittedName>
</protein>
<dbReference type="EMBL" id="KN839144">
    <property type="protein sequence ID" value="KIJ90609.1"/>
    <property type="molecule type" value="Genomic_DNA"/>
</dbReference>
<evidence type="ECO:0000313" key="3">
    <source>
        <dbReference type="Proteomes" id="UP000054477"/>
    </source>
</evidence>
<reference evidence="3" key="2">
    <citation type="submission" date="2015-01" db="EMBL/GenBank/DDBJ databases">
        <title>Evolutionary Origins and Diversification of the Mycorrhizal Mutualists.</title>
        <authorList>
            <consortium name="DOE Joint Genome Institute"/>
            <consortium name="Mycorrhizal Genomics Consortium"/>
            <person name="Kohler A."/>
            <person name="Kuo A."/>
            <person name="Nagy L.G."/>
            <person name="Floudas D."/>
            <person name="Copeland A."/>
            <person name="Barry K.W."/>
            <person name="Cichocki N."/>
            <person name="Veneault-Fourrey C."/>
            <person name="LaButti K."/>
            <person name="Lindquist E.A."/>
            <person name="Lipzen A."/>
            <person name="Lundell T."/>
            <person name="Morin E."/>
            <person name="Murat C."/>
            <person name="Riley R."/>
            <person name="Ohm R."/>
            <person name="Sun H."/>
            <person name="Tunlid A."/>
            <person name="Henrissat B."/>
            <person name="Grigoriev I.V."/>
            <person name="Hibbett D.S."/>
            <person name="Martin F."/>
        </authorList>
    </citation>
    <scope>NUCLEOTIDE SEQUENCE [LARGE SCALE GENOMIC DNA]</scope>
    <source>
        <strain evidence="3">LaAM-08-1</strain>
    </source>
</reference>
<name>A0A0C9WH56_9AGAR</name>
<feature type="chain" id="PRO_5002205350" evidence="1">
    <location>
        <begin position="23"/>
        <end position="70"/>
    </location>
</feature>
<dbReference type="OrthoDB" id="102511at2759"/>
<accession>A0A0C9WH56</accession>
<gene>
    <name evidence="2" type="ORF">K443DRAFT_15075</name>
</gene>
<proteinExistence type="predicted"/>
<dbReference type="HOGENOM" id="CLU_2758177_0_0_1"/>
<dbReference type="AlphaFoldDB" id="A0A0C9WH56"/>
<keyword evidence="1" id="KW-0732">Signal</keyword>
<keyword evidence="3" id="KW-1185">Reference proteome</keyword>